<dbReference type="InterPro" id="IPR029045">
    <property type="entry name" value="ClpP/crotonase-like_dom_sf"/>
</dbReference>
<name>A0A939MR05_9MICO</name>
<dbReference type="EMBL" id="JAGDYM010000005">
    <property type="protein sequence ID" value="MBO1901429.1"/>
    <property type="molecule type" value="Genomic_DNA"/>
</dbReference>
<dbReference type="Gene3D" id="3.90.226.10">
    <property type="entry name" value="2-enoyl-CoA Hydratase, Chain A, domain 1"/>
    <property type="match status" value="1"/>
</dbReference>
<evidence type="ECO:0000313" key="4">
    <source>
        <dbReference type="EMBL" id="MBO1901429.1"/>
    </source>
</evidence>
<comment type="similarity">
    <text evidence="1">Belongs to the enoyl-CoA hydratase/isomerase family.</text>
</comment>
<accession>A0A939MR05</accession>
<proteinExistence type="inferred from homology"/>
<dbReference type="GO" id="GO:0006635">
    <property type="term" value="P:fatty acid beta-oxidation"/>
    <property type="evidence" value="ECO:0007669"/>
    <property type="project" value="TreeGrafter"/>
</dbReference>
<keyword evidence="2" id="KW-0443">Lipid metabolism</keyword>
<reference evidence="4" key="1">
    <citation type="submission" date="2021-03" db="EMBL/GenBank/DDBJ databases">
        <title>Leucobacter chromiisoli sp. nov., isolated from chromium-containing soil of chemical plant.</title>
        <authorList>
            <person name="Xu Z."/>
        </authorList>
    </citation>
    <scope>NUCLEOTIDE SEQUENCE</scope>
    <source>
        <strain evidence="4">S27</strain>
    </source>
</reference>
<keyword evidence="5" id="KW-1185">Reference proteome</keyword>
<dbReference type="AlphaFoldDB" id="A0A939MR05"/>
<sequence>MADDEEVSFGTFGLRVEGGVGLVVFERPPVNAFRVSTYEELLAVTEHIEGREDIRAVVLAGGSGSRCWCGGADINDFAEMDEAKRKERYGFVNAVIPRFARLELPVVAAISGHAIGIGVLLAAVCDIRIAADTAQFATPEVNYGLIAGSSRLLNSLGVPEGLVRELAYTGRRAGAAELHEAGFIDHVVPRGRVLEESLSLARAIAVKDRRVLASRKRVFVEHENLAWFDAYLLAQRESSLLVGSDAARRGVDRFLKGSRSSGAG</sequence>
<dbReference type="PANTHER" id="PTHR11941:SF169">
    <property type="entry name" value="(7AS)-7A-METHYL-1,5-DIOXO-2,3,5,6,7,7A-HEXAHYDRO-1H-INDENE-CARBOXYL-COA HYDROLASE"/>
    <property type="match status" value="1"/>
</dbReference>
<dbReference type="PANTHER" id="PTHR11941">
    <property type="entry name" value="ENOYL-COA HYDRATASE-RELATED"/>
    <property type="match status" value="1"/>
</dbReference>
<protein>
    <submittedName>
        <fullName evidence="4">Enoyl-CoA hydratase/isomerase family protein</fullName>
    </submittedName>
</protein>
<keyword evidence="3" id="KW-0456">Lyase</keyword>
<dbReference type="RefSeq" id="WP_208096999.1">
    <property type="nucleotide sequence ID" value="NZ_JAGDYM010000005.1"/>
</dbReference>
<gene>
    <name evidence="4" type="ORF">J4H92_05640</name>
</gene>
<dbReference type="CDD" id="cd06558">
    <property type="entry name" value="crotonase-like"/>
    <property type="match status" value="1"/>
</dbReference>
<evidence type="ECO:0000256" key="2">
    <source>
        <dbReference type="ARBA" id="ARBA00023098"/>
    </source>
</evidence>
<dbReference type="GO" id="GO:0016829">
    <property type="term" value="F:lyase activity"/>
    <property type="evidence" value="ECO:0007669"/>
    <property type="project" value="UniProtKB-KW"/>
</dbReference>
<comment type="caution">
    <text evidence="4">The sequence shown here is derived from an EMBL/GenBank/DDBJ whole genome shotgun (WGS) entry which is preliminary data.</text>
</comment>
<evidence type="ECO:0000313" key="5">
    <source>
        <dbReference type="Proteomes" id="UP000664382"/>
    </source>
</evidence>
<evidence type="ECO:0000256" key="1">
    <source>
        <dbReference type="ARBA" id="ARBA00005254"/>
    </source>
</evidence>
<dbReference type="Pfam" id="PF00378">
    <property type="entry name" value="ECH_1"/>
    <property type="match status" value="1"/>
</dbReference>
<dbReference type="SUPFAM" id="SSF52096">
    <property type="entry name" value="ClpP/crotonase"/>
    <property type="match status" value="1"/>
</dbReference>
<organism evidence="4 5">
    <name type="scientific">Leucobacter weissii</name>
    <dbReference type="NCBI Taxonomy" id="1983706"/>
    <lineage>
        <taxon>Bacteria</taxon>
        <taxon>Bacillati</taxon>
        <taxon>Actinomycetota</taxon>
        <taxon>Actinomycetes</taxon>
        <taxon>Micrococcales</taxon>
        <taxon>Microbacteriaceae</taxon>
        <taxon>Leucobacter</taxon>
    </lineage>
</organism>
<dbReference type="Proteomes" id="UP000664382">
    <property type="component" value="Unassembled WGS sequence"/>
</dbReference>
<evidence type="ECO:0000256" key="3">
    <source>
        <dbReference type="ARBA" id="ARBA00023239"/>
    </source>
</evidence>
<dbReference type="InterPro" id="IPR001753">
    <property type="entry name" value="Enoyl-CoA_hydra/iso"/>
</dbReference>